<proteinExistence type="predicted"/>
<evidence type="ECO:0000313" key="3">
    <source>
        <dbReference type="EMBL" id="OXA42417.1"/>
    </source>
</evidence>
<reference evidence="3 4" key="1">
    <citation type="submission" date="2015-12" db="EMBL/GenBank/DDBJ databases">
        <title>The genome of Folsomia candida.</title>
        <authorList>
            <person name="Faddeeva A."/>
            <person name="Derks M.F."/>
            <person name="Anvar Y."/>
            <person name="Smit S."/>
            <person name="Van Straalen N."/>
            <person name="Roelofs D."/>
        </authorList>
    </citation>
    <scope>NUCLEOTIDE SEQUENCE [LARGE SCALE GENOMIC DNA]</scope>
    <source>
        <strain evidence="3 4">VU population</strain>
        <tissue evidence="3">Whole body</tissue>
    </source>
</reference>
<name>A0A226DCH2_FOLCA</name>
<feature type="transmembrane region" description="Helical" evidence="2">
    <location>
        <begin position="106"/>
        <end position="124"/>
    </location>
</feature>
<accession>A0A226DCH2</accession>
<feature type="region of interest" description="Disordered" evidence="1">
    <location>
        <begin position="1"/>
        <end position="25"/>
    </location>
</feature>
<protein>
    <submittedName>
        <fullName evidence="3">Uncharacterized protein</fullName>
    </submittedName>
</protein>
<feature type="transmembrane region" description="Helical" evidence="2">
    <location>
        <begin position="67"/>
        <end position="86"/>
    </location>
</feature>
<keyword evidence="4" id="KW-1185">Reference proteome</keyword>
<dbReference type="EMBL" id="LNIX01000026">
    <property type="protein sequence ID" value="OXA42417.1"/>
    <property type="molecule type" value="Genomic_DNA"/>
</dbReference>
<evidence type="ECO:0000256" key="1">
    <source>
        <dbReference type="SAM" id="MobiDB-lite"/>
    </source>
</evidence>
<sequence>MGDEVIEMTPSPHANWAPATSPTKTELDEARALGDSRRQEKTRARSRFSCGQIGGCLGGMIGSMGTILVVCILIAAILALPIGMIYVGWKCNNRSVHCPPEDLPNVLLAGGIIFVTQGFVAPSCGKKVAKLLNGLVGLAEFCWFISAAVLVYRSDFSDTLGDPNYCRPVVYNLDKKPGGRPVTDGPGFGQGNFYRAGLREVHAWLTATLHRVTR</sequence>
<feature type="transmembrane region" description="Helical" evidence="2">
    <location>
        <begin position="131"/>
        <end position="152"/>
    </location>
</feature>
<comment type="caution">
    <text evidence="3">The sequence shown here is derived from an EMBL/GenBank/DDBJ whole genome shotgun (WGS) entry which is preliminary data.</text>
</comment>
<evidence type="ECO:0000313" key="4">
    <source>
        <dbReference type="Proteomes" id="UP000198287"/>
    </source>
</evidence>
<dbReference type="OrthoDB" id="6157510at2759"/>
<evidence type="ECO:0000256" key="2">
    <source>
        <dbReference type="SAM" id="Phobius"/>
    </source>
</evidence>
<dbReference type="Proteomes" id="UP000198287">
    <property type="component" value="Unassembled WGS sequence"/>
</dbReference>
<gene>
    <name evidence="3" type="ORF">Fcan01_22879</name>
</gene>
<organism evidence="3 4">
    <name type="scientific">Folsomia candida</name>
    <name type="common">Springtail</name>
    <dbReference type="NCBI Taxonomy" id="158441"/>
    <lineage>
        <taxon>Eukaryota</taxon>
        <taxon>Metazoa</taxon>
        <taxon>Ecdysozoa</taxon>
        <taxon>Arthropoda</taxon>
        <taxon>Hexapoda</taxon>
        <taxon>Collembola</taxon>
        <taxon>Entomobryomorpha</taxon>
        <taxon>Isotomoidea</taxon>
        <taxon>Isotomidae</taxon>
        <taxon>Proisotominae</taxon>
        <taxon>Folsomia</taxon>
    </lineage>
</organism>
<keyword evidence="2" id="KW-1133">Transmembrane helix</keyword>
<dbReference type="AlphaFoldDB" id="A0A226DCH2"/>
<keyword evidence="2" id="KW-0472">Membrane</keyword>
<keyword evidence="2" id="KW-0812">Transmembrane</keyword>